<dbReference type="SMART" id="SM00382">
    <property type="entry name" value="AAA"/>
    <property type="match status" value="4"/>
</dbReference>
<dbReference type="FunFam" id="3.40.50.300:FF:002357">
    <property type="entry name" value="Glutathione S-transferase class-mu 26 kDa isozyme"/>
    <property type="match status" value="1"/>
</dbReference>
<dbReference type="GO" id="GO:0007097">
    <property type="term" value="P:nuclear migration"/>
    <property type="evidence" value="ECO:0007669"/>
    <property type="project" value="UniProtKB-ARBA"/>
</dbReference>
<gene>
    <name evidence="16" type="ORF">KGF57_005273</name>
</gene>
<dbReference type="Gene3D" id="1.20.140.100">
    <property type="entry name" value="Dynein heavy chain, N-terminal domain 2"/>
    <property type="match status" value="1"/>
</dbReference>
<dbReference type="Pfam" id="PF08385">
    <property type="entry name" value="DHC_N1"/>
    <property type="match status" value="1"/>
</dbReference>
<dbReference type="GO" id="GO:0005874">
    <property type="term" value="C:microtubule"/>
    <property type="evidence" value="ECO:0007669"/>
    <property type="project" value="UniProtKB-KW"/>
</dbReference>
<accession>A0AAD5B8V2</accession>
<dbReference type="Pfam" id="PF22597">
    <property type="entry name" value="DYN_lid"/>
    <property type="match status" value="1"/>
</dbReference>
<evidence type="ECO:0000256" key="14">
    <source>
        <dbReference type="SAM" id="Coils"/>
    </source>
</evidence>
<dbReference type="Gene3D" id="6.10.140.1060">
    <property type="match status" value="1"/>
</dbReference>
<evidence type="ECO:0000256" key="8">
    <source>
        <dbReference type="ARBA" id="ARBA00022840"/>
    </source>
</evidence>
<evidence type="ECO:0000256" key="10">
    <source>
        <dbReference type="ARBA" id="ARBA00023054"/>
    </source>
</evidence>
<dbReference type="Pfam" id="PF12775">
    <property type="entry name" value="AAA_7"/>
    <property type="match status" value="1"/>
</dbReference>
<feature type="coiled-coil region" evidence="14">
    <location>
        <begin position="3064"/>
        <end position="3095"/>
    </location>
</feature>
<feature type="coiled-coil region" evidence="14">
    <location>
        <begin position="3273"/>
        <end position="3328"/>
    </location>
</feature>
<reference evidence="16 17" key="1">
    <citation type="journal article" date="2022" name="DNA Res.">
        <title>Genome analysis of five recently described species of the CUG-Ser clade uncovers Candida theae as a new hybrid lineage with pathogenic potential in the Candida parapsilosis species complex.</title>
        <authorList>
            <person name="Mixao V."/>
            <person name="Del Olmo V."/>
            <person name="Hegedusova E."/>
            <person name="Saus E."/>
            <person name="Pryszcz L."/>
            <person name="Cillingova A."/>
            <person name="Nosek J."/>
            <person name="Gabaldon T."/>
        </authorList>
    </citation>
    <scope>NUCLEOTIDE SEQUENCE [LARGE SCALE GENOMIC DNA]</scope>
    <source>
        <strain evidence="16 17">CBS 12239</strain>
    </source>
</reference>
<dbReference type="FunFam" id="1.20.920.20:FF:000002">
    <property type="entry name" value="Cytoplasmic dynein 1 heavy chain"/>
    <property type="match status" value="1"/>
</dbReference>
<dbReference type="Gene3D" id="1.20.920.20">
    <property type="match status" value="1"/>
</dbReference>
<dbReference type="Pfam" id="PF08393">
    <property type="entry name" value="DHC_N2"/>
    <property type="match status" value="1"/>
</dbReference>
<evidence type="ECO:0000256" key="13">
    <source>
        <dbReference type="ARBA" id="ARBA00033439"/>
    </source>
</evidence>
<evidence type="ECO:0000256" key="6">
    <source>
        <dbReference type="ARBA" id="ARBA00022701"/>
    </source>
</evidence>
<feature type="domain" description="AAA+ ATPase" evidence="15">
    <location>
        <begin position="2444"/>
        <end position="2594"/>
    </location>
</feature>
<dbReference type="GeneID" id="76153317"/>
<evidence type="ECO:0000256" key="3">
    <source>
        <dbReference type="ARBA" id="ARBA00011655"/>
    </source>
</evidence>
<dbReference type="Gene3D" id="1.10.287.2620">
    <property type="match status" value="1"/>
</dbReference>
<dbReference type="InterPro" id="IPR035706">
    <property type="entry name" value="AAA_9"/>
</dbReference>
<dbReference type="Gene3D" id="3.40.50.300">
    <property type="entry name" value="P-loop containing nucleotide triphosphate hydrolases"/>
    <property type="match status" value="5"/>
</dbReference>
<dbReference type="GO" id="GO:0051959">
    <property type="term" value="F:dynein light intermediate chain binding"/>
    <property type="evidence" value="ECO:0007669"/>
    <property type="project" value="InterPro"/>
</dbReference>
<dbReference type="Gene3D" id="1.20.920.30">
    <property type="match status" value="1"/>
</dbReference>
<dbReference type="Gene3D" id="1.10.8.720">
    <property type="entry name" value="Region D6 of dynein motor"/>
    <property type="match status" value="1"/>
</dbReference>
<dbReference type="GO" id="GO:0008569">
    <property type="term" value="F:minus-end-directed microtubule motor activity"/>
    <property type="evidence" value="ECO:0007669"/>
    <property type="project" value="InterPro"/>
</dbReference>
<evidence type="ECO:0000256" key="7">
    <source>
        <dbReference type="ARBA" id="ARBA00022741"/>
    </source>
</evidence>
<keyword evidence="9" id="KW-0243">Dynein</keyword>
<dbReference type="FunFam" id="3.20.180.20:FF:000002">
    <property type="entry name" value="Cytoplasmic dynein heavy chain 1"/>
    <property type="match status" value="1"/>
</dbReference>
<keyword evidence="11" id="KW-0505">Motor protein</keyword>
<dbReference type="Pfam" id="PF12774">
    <property type="entry name" value="AAA_6"/>
    <property type="match status" value="1"/>
</dbReference>
<dbReference type="InterPro" id="IPR041658">
    <property type="entry name" value="AAA_lid_11"/>
</dbReference>
<dbReference type="Proteomes" id="UP001204833">
    <property type="component" value="Unassembled WGS sequence"/>
</dbReference>
<dbReference type="PROSITE" id="PS00675">
    <property type="entry name" value="SIGMA54_INTERACT_1"/>
    <property type="match status" value="1"/>
</dbReference>
<dbReference type="Pfam" id="PF12780">
    <property type="entry name" value="AAA_8"/>
    <property type="match status" value="1"/>
</dbReference>
<dbReference type="InterPro" id="IPR003593">
    <property type="entry name" value="AAA+_ATPase"/>
</dbReference>
<evidence type="ECO:0000256" key="12">
    <source>
        <dbReference type="ARBA" id="ARBA00023212"/>
    </source>
</evidence>
<evidence type="ECO:0000256" key="5">
    <source>
        <dbReference type="ARBA" id="ARBA00022490"/>
    </source>
</evidence>
<dbReference type="InterPro" id="IPR041466">
    <property type="entry name" value="Dynein_AAA5_ext"/>
</dbReference>
<comment type="similarity">
    <text evidence="2">Belongs to the dynein heavy chain family.</text>
</comment>
<comment type="caution">
    <text evidence="16">The sequence shown here is derived from an EMBL/GenBank/DDBJ whole genome shotgun (WGS) entry which is preliminary data.</text>
</comment>
<feature type="domain" description="AAA+ ATPase" evidence="15">
    <location>
        <begin position="2781"/>
        <end position="2946"/>
    </location>
</feature>
<dbReference type="CDD" id="cd00009">
    <property type="entry name" value="AAA"/>
    <property type="match status" value="1"/>
</dbReference>
<dbReference type="SUPFAM" id="SSF52540">
    <property type="entry name" value="P-loop containing nucleoside triphosphate hydrolases"/>
    <property type="match status" value="4"/>
</dbReference>
<evidence type="ECO:0000256" key="2">
    <source>
        <dbReference type="ARBA" id="ARBA00008887"/>
    </source>
</evidence>
<feature type="domain" description="AAA+ ATPase" evidence="15">
    <location>
        <begin position="1805"/>
        <end position="1939"/>
    </location>
</feature>
<dbReference type="InterPro" id="IPR042228">
    <property type="entry name" value="Dynein_linker_3"/>
</dbReference>
<dbReference type="InterPro" id="IPR027417">
    <property type="entry name" value="P-loop_NTPase"/>
</dbReference>
<keyword evidence="8" id="KW-0067">ATP-binding</keyword>
<dbReference type="GO" id="GO:0072384">
    <property type="term" value="P:organelle transport along microtubule"/>
    <property type="evidence" value="ECO:0007669"/>
    <property type="project" value="UniProtKB-ARBA"/>
</dbReference>
<dbReference type="FunFam" id="3.40.50.300:FF:000071">
    <property type="entry name" value="Cytoplasmic dynein heavy chain 1"/>
    <property type="match status" value="1"/>
</dbReference>
<dbReference type="InterPro" id="IPR024317">
    <property type="entry name" value="Dynein_heavy_chain_D4_dom"/>
</dbReference>
<keyword evidence="5" id="KW-0963">Cytoplasm</keyword>
<sequence length="4135" mass="471407">MAPSQEDQGPYLSLFNHIFEFIRIIDGESATLDDNDNRISDFYSNHDPDTLLVTKEKGHNHHVIHNATTSIKPTLDEVESIVFIIKSKGALLLDKPLGSQLNIINLPVSTDTRSSNDVPIDALKLALELGLLPFYNLISSEGGSILTRKRFNELSLALQTTRSISIPNLLITTHPKVKSILAGEIVITSDLLDDIAFINELTAISNDWINQVQSIIKVAHSTSESKSIQDEMQFWNTIELALTSIEKQIKAPEVITTLEILSKARKFHVTLSFENDIGIKEVLSTAASYRAFFRGMPLDELLDTELTDYDSFRNAVYDALSHMNQKLSLLPTSSGVNIVQLLLVDVVRKLQELVSKQDIMSLEYRTFLKHQTTVSKITQLIKDKVKLTTSTLRELARKRQEKVKPISIDETGLDTLEFKFSVLTAFRGNHESLMCSVENALDGDEKAKYVQELIDAYNKYIIPINAADTSHEGKLVWKMHETAYKQVFNSIFTVVVTKINDFLDNAEQFSDYLNIYRQFIPNVDPTNEGGAPFMIIQDTYKLKILDRAMMEIQWVREDMDIDTDVISEKIVHDMGLISKLKYYRESLSLLLGHEWVNYSTGLKIDALTSNLSATLSPEKTFARWLANHKPLDPNTMGQVLKHTRGVDGLHTLELNVDLDTLQQFEEALVLQNFGLNVPFMVPYKKQVALSHMAVELENIIFMVQRVFAIAHEGGKARFFDFVSDDMYKLTPLVKQLSKLEWIHLSQAIDLVNQNDALLLRSDSLVEMQALNCLHSTTQLLARINAQIAKLENFFVFMEECVSQLKTVPFDAIHIQEILGKLQNKLDEVSLEINSSVTRLTDLVRWEVQICLYRRLHDQLAILHEVISSETIELPDASEPIASFTAFNHRLTFHEGVIVSNPSLTDGRNHLFTITNDIVAVVGDRDFCKNGREMTTVRDDTLYSMHESTSQILNVVNEKIDSIYVNLENYIEKWKIIQNFLDADLDEGDMDWILSRDEGINSWFKTLQKICEFGKMFDEPKVAFGRLVSIDVKQMVSKFSVPYETFKRHVITQFAFKFAEEVKSLNSLINKAQINLNKRLNFDSIGKELFLDLGNMSQVRDEALEWENLITLFSTIEKFISRHRFKFPSDWLYTAQLEADYSKVLAILKEKFKLLEKNKEVVMSTLKHESLETSKALKSLNIEWEQSRPVDGASKPANALQLLHDFRNRFEDFTSYGELLNRVAKDMEVATAFNDDISETMDDIIHLKQVWSSVNGLWEDLQQLKHILWSNFDPQGVSSHLHSIMNSIKKLPFSTRQYQAIDDIRTEVNRYLKVHPKLFQLSDSSLKERHWKKILDQLCPTFQKGDNLTLDVVWKLDLDLNFQLLQDVLDQARDERTIEDSISKIDHAWSETYFELFNHENKCRLVKNWDAIFDQCEANLEVINSIKKSLYYDTFEKSVSEWESKLNTLHAVLDAWVEVQREFIHLDGVLGKNNSEVRSLLPLEHSRFQNLSFEFVSLLKQIYKYDHVIDILVIGDIQDQMNRFLSSLNRIQKSLSEYLEKQRDLFPRFFFLGDEDLLEVIGFSKDITRVNKHMKKMFGGVSKLNFDGNSHSIISVESEEGEVLTLSQPISLVTYPMLHEWLAQLELQIQQTLRDQVALNYVTWDDLLKSGMENGVLELLSKTTGQVANLLIQIIYTSWIENSISSDMANVGARTEQLIQIFTSLLKKCSDTLTRKRSQNIIIELLQQQHLINTLCDASIKSRKALWSVQQKFYFNQTTFEVVMKQAFSSFAYGFEYLGICDKLAYSPLVNDCFLSMTQALSMKLGGSPVGPSGTGKTESIKALGQNLGKMVVVFCCDEQFDYSSMGRIFHGLCRVGAWGCFDEFNRLEEKSLSAVSSQIETIQKGLHDALESIELSGQFLQVNPETALFVTMNPGYAGRQELPENLKKLFRPFQMVKPDVGVIIEVLLTSMTFAYAKDLSKIVAQFFTEIAASVSSQKHYDFGLRAIKTALRLCGQLKYKDTGKDGDTKLKELAIVKQSLQQTLLPKLVSSDINAFERLQDHCFPNVIVALSSDELRSQLERNCNEMGYQTSPETVEKALQLANIQDSNHGIMLCGESGSGKSTVLKITMKALSAIEGVEHTSVVISPKVFAKDHLYGKFDNLTKQWTDGLFTSVLRRILENSRGELGKRTWIVFDGDIDPIWAENLNSVLDDNRVLTLPTGERLSLPSSVSIVFETTNLNHTTPATISRCGMIWFDRSSISSQNLYTQLHYRLSHNNFRFEDESVQNKPHLIGLEKNLMDEVVSMLTPSLIEWLDGTARRSEHIMEYSCERAIHSLESLVCSYIRGILPEAASLELGSVNNKRFAGKIIILALVWAFAGDCNFEERVQFEQEVKSSEKFAFLDFPEGHILDYEVSFPDAEWISIESRVETLDLQPQEITNPNIIVPTVDTIKHESLIYAMIQERRPLILCGPPGSGKTMTLFKALSKSPQIDILSLNFSKETTPQALIKSMESFCEYRRVNGGVSLCPKINGKWVVVFCDEINLPGLDKFGSQTVISLIRQMVEQNGFWRPSDLQWVTLRNIQFVGACNSPKDPGRYELSASFLRQVCLVQVTYPGTSSLFQIYQTLNNAILKCAPAIKPFVNQITSACIDIYEESRAKLVNYVYSPRELTRWVRGLFGALKSSEYKDLGQFLRLWYNEGLRLFYDRLSTKEDRVWTLDLFFKVSAKHFPGMDLETCFKGPVFFTEWLSSKYQSVSNQELQRFVKERLRVYSEEEIESDLVLHEEMLDHILRIDRVLKQPQGHLILVGSSSSGRTTLTRFAAWMNGIKVTQLSVKTGYNIEDFDEFLRRLILRVVDGEKICLVIDESSMIEASFIERMNVLLANAEIPGLFEGENHASLISKCVEQSQLQGLFLDSDGEISRWLTDQIARNLHVVFTISASQSGRSNEVLSSPALFNRCVLSWMGDWSKSCLHEIASSKLNNLILDPPKITQNEEDLRGLDTTARSYKDTVIEYLIFVHENMCHLEFVHEISTPGKFLTLVDTFVTLCNQKRTEAFERQRHIIVGLEKLQETVIQVEKMKVFLATKEKELAEKNHEAREMLNQMLLDQNEAERKQEFSIETQAELEKQESEILLRRDTVLKELAMAEPAVLEAQRGVQNIKKQHLTEIRSMTNPPAAVKMTMESVCVLLGYRVSSWRDVQSAIRGDDFIPNIVNFDCEHQLPTRLREYMEQTYLSRPDYTFEVAHRASKACGPLLDWVRAQLAYSSILKEVGPLREEVMVLEQRTAKTKTHLIAIDEMIKELEVKIDQCKNDYSELIRETERIKMESSEVSQKLQRSMALVKDLENERLRWKDSVKLFDLANEQLVGTALLCASFVTYAGASDEKGRRYLLKTWKKCLRDFAITYDEGLPIAEYLIGRSELQRWLENGLSNDEFFKANVALLKWVDNPIVIDPSGSIVELMSKSYPTNMLTVTAFGSEGFLNSLENSLRFGGVIVVDDAEQYNAIVNDLLRKTIHRNGGRMMIELGGKFVDFNPGFKMIMCTKVHELELTDFVRSRTNLVNFSITSGSLESRVLDKALQISHPELEKQRAELIIARSEILNSLQNLEDELLVSLSASTENILEDDNLLATLETLKKSSVDFSKRLENAKEVMAEVDKTRETFNIVANHCVAISSLLSSLERFSKLYKLSMPGFLKLCFDVMKRSNWSDIANLTFSIYCEAFDVISPTLAYEDKVALAMTLIIVWNSFNMSGTFRDDIKTIMQHLIAQERLDETFATAVLERCQLEETKSHSGVSDRTITNALKDLMESASDSKMRIIETFSQFCRPLFHDIPFESKYNTQHWIESYQLVLALAPSGFDVTFKLLEVAEALNQKTMLVSMGSKESSDVVEKGIKRASSEPLWIIVQNVHLAPAWLAHLKVMGSRLNLHANSKLLMTSNSRSSLPQVLTLESKILYFEKITSFRRGVFEGFTAVTARLLTRPVNLHVFLLLAWFHALVSEMCRYTPFAFKSKFEVNDSDLQCGIKVLENAISTSKGRVDSIPWEEIRILLGDAVYGGKISNSEDHSYLRMICSRIFSSDSLKSGFNIIENKLTLKSKEVLHLPDTNTIQAYHAWIDTLPTDVPLSWLGLEQNVKHAMSSKSGEEVTKKVLQLIDTV</sequence>
<dbReference type="InterPro" id="IPR004273">
    <property type="entry name" value="Dynein_heavy_D6_P-loop"/>
</dbReference>
<proteinExistence type="inferred from homology"/>
<dbReference type="EMBL" id="JAIHNG010000178">
    <property type="protein sequence ID" value="KAI5948662.1"/>
    <property type="molecule type" value="Genomic_DNA"/>
</dbReference>
<keyword evidence="10 14" id="KW-0175">Coiled coil</keyword>
<dbReference type="GO" id="GO:0045505">
    <property type="term" value="F:dynein intermediate chain binding"/>
    <property type="evidence" value="ECO:0007669"/>
    <property type="project" value="InterPro"/>
</dbReference>
<dbReference type="Gene3D" id="1.20.58.1120">
    <property type="match status" value="1"/>
</dbReference>
<dbReference type="Gene3D" id="1.10.472.130">
    <property type="match status" value="1"/>
</dbReference>
<evidence type="ECO:0000256" key="1">
    <source>
        <dbReference type="ARBA" id="ARBA00004245"/>
    </source>
</evidence>
<evidence type="ECO:0000256" key="4">
    <source>
        <dbReference type="ARBA" id="ARBA00022197"/>
    </source>
</evidence>
<dbReference type="InterPro" id="IPR035699">
    <property type="entry name" value="AAA_6"/>
</dbReference>
<dbReference type="PANTHER" id="PTHR45703">
    <property type="entry name" value="DYNEIN HEAVY CHAIN"/>
    <property type="match status" value="1"/>
</dbReference>
<comment type="subunit">
    <text evidence="3">Consists of at least two heavy chains and a number of intermediate and light chains.</text>
</comment>
<evidence type="ECO:0000313" key="17">
    <source>
        <dbReference type="Proteomes" id="UP001204833"/>
    </source>
</evidence>
<dbReference type="Pfam" id="PF03028">
    <property type="entry name" value="Dynein_heavy"/>
    <property type="match status" value="1"/>
</dbReference>
<evidence type="ECO:0000313" key="16">
    <source>
        <dbReference type="EMBL" id="KAI5948662.1"/>
    </source>
</evidence>
<dbReference type="InterPro" id="IPR026983">
    <property type="entry name" value="DHC"/>
</dbReference>
<keyword evidence="12" id="KW-0206">Cytoskeleton</keyword>
<evidence type="ECO:0000259" key="15">
    <source>
        <dbReference type="SMART" id="SM00382"/>
    </source>
</evidence>
<evidence type="ECO:0000256" key="11">
    <source>
        <dbReference type="ARBA" id="ARBA00023175"/>
    </source>
</evidence>
<keyword evidence="6" id="KW-0493">Microtubule</keyword>
<name>A0AAD5B8V2_9ASCO</name>
<dbReference type="InterPro" id="IPR042222">
    <property type="entry name" value="Dynein_2_N"/>
</dbReference>
<feature type="domain" description="AAA+ ATPase" evidence="15">
    <location>
        <begin position="2088"/>
        <end position="2240"/>
    </location>
</feature>
<dbReference type="InterPro" id="IPR054354">
    <property type="entry name" value="DYNC2H1-like_lid"/>
</dbReference>
<evidence type="ECO:0000256" key="9">
    <source>
        <dbReference type="ARBA" id="ARBA00023017"/>
    </source>
</evidence>
<dbReference type="Gene3D" id="3.20.180.20">
    <property type="entry name" value="Dynein heavy chain, N-terminal domain 2"/>
    <property type="match status" value="1"/>
</dbReference>
<dbReference type="InterPro" id="IPR024743">
    <property type="entry name" value="Dynein_HC_stalk"/>
</dbReference>
<dbReference type="Pfam" id="PF17852">
    <property type="entry name" value="Dynein_AAA_lid"/>
    <property type="match status" value="1"/>
</dbReference>
<dbReference type="RefSeq" id="XP_051606172.1">
    <property type="nucleotide sequence ID" value="XM_051754872.1"/>
</dbReference>
<dbReference type="Pfam" id="PF18198">
    <property type="entry name" value="AAA_lid_11"/>
    <property type="match status" value="1"/>
</dbReference>
<comment type="subcellular location">
    <subcellularLocation>
        <location evidence="1">Cytoplasm</location>
        <location evidence="1">Cytoskeleton</location>
    </subcellularLocation>
</comment>
<protein>
    <recommendedName>
        <fullName evidence="4">Dynein heavy chain, cytoplasmic</fullName>
    </recommendedName>
    <alternativeName>
        <fullName evidence="13">Dynein heavy chain, cytosolic</fullName>
    </alternativeName>
</protein>
<dbReference type="InterPro" id="IPR013594">
    <property type="entry name" value="Dynein_heavy_tail"/>
</dbReference>
<dbReference type="Gene3D" id="1.10.8.710">
    <property type="match status" value="1"/>
</dbReference>
<dbReference type="Pfam" id="PF12777">
    <property type="entry name" value="MT"/>
    <property type="match status" value="1"/>
</dbReference>
<organism evidence="16 17">
    <name type="scientific">Candida theae</name>
    <dbReference type="NCBI Taxonomy" id="1198502"/>
    <lineage>
        <taxon>Eukaryota</taxon>
        <taxon>Fungi</taxon>
        <taxon>Dikarya</taxon>
        <taxon>Ascomycota</taxon>
        <taxon>Saccharomycotina</taxon>
        <taxon>Pichiomycetes</taxon>
        <taxon>Debaryomycetaceae</taxon>
        <taxon>Candida/Lodderomyces clade</taxon>
        <taxon>Candida</taxon>
    </lineage>
</organism>
<dbReference type="InterPro" id="IPR025662">
    <property type="entry name" value="Sigma_54_int_dom_ATP-bd_1"/>
</dbReference>
<dbReference type="GO" id="GO:0005524">
    <property type="term" value="F:ATP binding"/>
    <property type="evidence" value="ECO:0007669"/>
    <property type="project" value="UniProtKB-KW"/>
</dbReference>
<dbReference type="InterPro" id="IPR043157">
    <property type="entry name" value="Dynein_AAA1S"/>
</dbReference>
<dbReference type="PANTHER" id="PTHR45703:SF36">
    <property type="entry name" value="DYNEIN HEAVY CHAIN, CYTOPLASMIC"/>
    <property type="match status" value="1"/>
</dbReference>
<dbReference type="GO" id="GO:0030286">
    <property type="term" value="C:dynein complex"/>
    <property type="evidence" value="ECO:0007669"/>
    <property type="project" value="UniProtKB-KW"/>
</dbReference>
<keyword evidence="7" id="KW-0547">Nucleotide-binding</keyword>
<dbReference type="InterPro" id="IPR042219">
    <property type="entry name" value="AAA_lid_11_sf"/>
</dbReference>
<dbReference type="Pfam" id="PF12781">
    <property type="entry name" value="AAA_9"/>
    <property type="match status" value="1"/>
</dbReference>
<dbReference type="InterPro" id="IPR013602">
    <property type="entry name" value="Dynein_heavy_linker"/>
</dbReference>
<keyword evidence="17" id="KW-1185">Reference proteome</keyword>